<gene>
    <name evidence="1" type="ORF">B5P45_10365</name>
</gene>
<accession>A0A2N9VZ53</accession>
<dbReference type="KEGG" id="pht:BLM14_04455"/>
<dbReference type="Proteomes" id="UP000232163">
    <property type="component" value="Unassembled WGS sequence"/>
</dbReference>
<dbReference type="EMBL" id="MZMT01000026">
    <property type="protein sequence ID" value="PIO44771.1"/>
    <property type="molecule type" value="Genomic_DNA"/>
</dbReference>
<reference evidence="2" key="1">
    <citation type="journal article" date="2017" name="Int J Environ Stud">
        <title>Does the Miocene-Pliocene relict legume Oxytropis triphylla form nitrogen-fixing nodules with a combination of bacterial strains?</title>
        <authorList>
            <person name="Safronova V."/>
            <person name="Belimov A."/>
            <person name="Sazanova A."/>
            <person name="Kuznetsova I."/>
            <person name="Popova J."/>
            <person name="Andronov E."/>
            <person name="Verkhozina A."/>
            <person name="Tikhonovich I."/>
        </authorList>
    </citation>
    <scope>NUCLEOTIDE SEQUENCE [LARGE SCALE GENOMIC DNA]</scope>
    <source>
        <strain evidence="2">Tri-38</strain>
    </source>
</reference>
<comment type="caution">
    <text evidence="1">The sequence shown here is derived from an EMBL/GenBank/DDBJ whole genome shotgun (WGS) entry which is preliminary data.</text>
</comment>
<proteinExistence type="predicted"/>
<dbReference type="RefSeq" id="WP_099998284.1">
    <property type="nucleotide sequence ID" value="NZ_CP017940.1"/>
</dbReference>
<dbReference type="OrthoDB" id="8065876at2"/>
<evidence type="ECO:0000313" key="1">
    <source>
        <dbReference type="EMBL" id="PIO44771.1"/>
    </source>
</evidence>
<keyword evidence="2" id="KW-1185">Reference proteome</keyword>
<evidence type="ECO:0000313" key="2">
    <source>
        <dbReference type="Proteomes" id="UP000232163"/>
    </source>
</evidence>
<sequence>MIRDISNEIVVSLKDRLRDVRHLIRASRQGAEPVPQNLPDILFGKAARAVDKALTAAETISISLVSQDPAAHSTTIEARGLAAYFPADAGTGEALFRRDIYYLTKRVLSVLGSNNALIHEATFSAVHATMIRRHAVFLRAAKEDGGLHDIATACATLAIELQSHYHCEPLTLPAHQDAQPGKDVEYLCFSSIALAIGLATYADNEPGDEKLVESALLALQARQDKFDQAIAAAEPAGALSGLFAFLIPHLP</sequence>
<protein>
    <submittedName>
        <fullName evidence="1">Uncharacterized protein</fullName>
    </submittedName>
</protein>
<name>A0A2N9VZ53_9HYPH</name>
<dbReference type="AlphaFoldDB" id="A0A2N9VZ53"/>
<organism evidence="1 2">
    <name type="scientific">Phyllobacterium zundukense</name>
    <dbReference type="NCBI Taxonomy" id="1867719"/>
    <lineage>
        <taxon>Bacteria</taxon>
        <taxon>Pseudomonadati</taxon>
        <taxon>Pseudomonadota</taxon>
        <taxon>Alphaproteobacteria</taxon>
        <taxon>Hyphomicrobiales</taxon>
        <taxon>Phyllobacteriaceae</taxon>
        <taxon>Phyllobacterium</taxon>
    </lineage>
</organism>